<dbReference type="InterPro" id="IPR011641">
    <property type="entry name" value="Tyr-kin_ephrin_A/B_rcpt-like"/>
</dbReference>
<dbReference type="SMART" id="SM01411">
    <property type="entry name" value="Ephrin_rec_like"/>
    <property type="match status" value="6"/>
</dbReference>
<dbReference type="Pfam" id="PF00560">
    <property type="entry name" value="LRR_1"/>
    <property type="match status" value="2"/>
</dbReference>
<feature type="chain" id="PRO_5026222581" description="Tyrosine-protein kinase ephrin type A/B receptor-like domain-containing protein" evidence="9">
    <location>
        <begin position="17"/>
        <end position="910"/>
    </location>
</feature>
<evidence type="ECO:0000259" key="10">
    <source>
        <dbReference type="Pfam" id="PF07699"/>
    </source>
</evidence>
<comment type="subcellular location">
    <subcellularLocation>
        <location evidence="1">Membrane</location>
    </subcellularLocation>
</comment>
<evidence type="ECO:0000256" key="6">
    <source>
        <dbReference type="ARBA" id="ARBA00022989"/>
    </source>
</evidence>
<proteinExistence type="predicted"/>
<keyword evidence="6" id="KW-1133">Transmembrane helix</keyword>
<dbReference type="Pfam" id="PF07699">
    <property type="entry name" value="Ephrin_rec_like"/>
    <property type="match status" value="3"/>
</dbReference>
<dbReference type="PANTHER" id="PTHR48063">
    <property type="entry name" value="LRR RECEPTOR-LIKE KINASE"/>
    <property type="match status" value="1"/>
</dbReference>
<dbReference type="GO" id="GO:0016020">
    <property type="term" value="C:membrane"/>
    <property type="evidence" value="ECO:0007669"/>
    <property type="project" value="UniProtKB-SubCell"/>
</dbReference>
<feature type="domain" description="Tyrosine-protein kinase ephrin type A/B receptor-like" evidence="10">
    <location>
        <begin position="404"/>
        <end position="443"/>
    </location>
</feature>
<protein>
    <recommendedName>
        <fullName evidence="10">Tyrosine-protein kinase ephrin type A/B receptor-like domain-containing protein</fullName>
    </recommendedName>
</protein>
<keyword evidence="2" id="KW-0433">Leucine-rich repeat</keyword>
<feature type="domain" description="Tyrosine-protein kinase ephrin type A/B receptor-like" evidence="10">
    <location>
        <begin position="448"/>
        <end position="492"/>
    </location>
</feature>
<evidence type="ECO:0000256" key="7">
    <source>
        <dbReference type="ARBA" id="ARBA00023136"/>
    </source>
</evidence>
<evidence type="ECO:0000256" key="3">
    <source>
        <dbReference type="ARBA" id="ARBA00022692"/>
    </source>
</evidence>
<evidence type="ECO:0000313" key="12">
    <source>
        <dbReference type="Proteomes" id="UP000481153"/>
    </source>
</evidence>
<evidence type="ECO:0000256" key="4">
    <source>
        <dbReference type="ARBA" id="ARBA00022729"/>
    </source>
</evidence>
<dbReference type="Gene3D" id="2.10.50.10">
    <property type="entry name" value="Tumor Necrosis Factor Receptor, subunit A, domain 2"/>
    <property type="match status" value="5"/>
</dbReference>
<sequence>MLAIAITLLVCLTTTAFPIFPLADEEFAVLTAIRRDCLPVNPPPSPLVDTWCFGSSVAGISSCPPTHPCTGIHLTPDNANASIVNITVNFPWWGVICNATTDPVSIVELHLPSQGLNCPLDALDMAALTNLQVLRLPYNHLSGPVPAWIGAMTSLKVLELTGNALTGSLPPSIIDNVELEELSLGENAITGDLPNSIKVLPLRVLDLHGNNLSGSIPPPLMRSSALVYLDLSENGFAGPLPSPIRLPSLVVFDVSFNRLNGSLPASLATWGRGESNAGSLLQVFDASFNDFVGNVPRDLDLLDRLATFSVQQNADVGGVIPPLPPTLLVHFSPEDAFGGANHSFTCPLPTLPSPASWGTFPCACPQALTTPTGACAACAPGFARINGTCSKCPAGSSSPGGDVEGCTACAEGTFANASGSSSCQLCPLGHTSSSASATSCSPCPPGTTSSPSGRCLSCERGFFSTDAGSTACNPCPAGTFASSFRSVACTPCPFASISNIGAVLCSPCGNSSTAFNATTCVARPRPGFGHDAFDAVAACPRGSFNNGSFAQCQPCPNGTASNLSEATACPECPLGTFSDHVGQTTCTLAPPGAWVGHVGAEIARMCPPGTYSAVAGAAACVRCPNGSIAPSMGAVACSGIPPGHVLQSAQWPHILVTIFHTVDERIVNEVAPQAFALARVQATKVHLVRAFDNRRESRDVLFGATQSMSYEMAVETAVSPLAIMEHLLDFLIYMDMLMVDKGAVLSTNATHLELLEPFAVDVAAPCAPGTYANGSVACIDCPAGTFSGREGTAACTKCPLKTRAAKPGAKKCRPCRANYFADATSTKCIECDLVSIDLSLLCAGAVVRLLCFVLPLLYAVWWYMASRHWLHGDPLAAPPLMDSFRNNGGHTVNTRPFPPPERILPSEIAM</sequence>
<dbReference type="VEuPathDB" id="FungiDB:AeMF1_004987"/>
<comment type="caution">
    <text evidence="11">The sequence shown here is derived from an EMBL/GenBank/DDBJ whole genome shotgun (WGS) entry which is preliminary data.</text>
</comment>
<dbReference type="FunFam" id="3.80.10.10:FF:000041">
    <property type="entry name" value="LRR receptor-like serine/threonine-protein kinase ERECTA"/>
    <property type="match status" value="1"/>
</dbReference>
<organism evidence="11 12">
    <name type="scientific">Aphanomyces euteiches</name>
    <dbReference type="NCBI Taxonomy" id="100861"/>
    <lineage>
        <taxon>Eukaryota</taxon>
        <taxon>Sar</taxon>
        <taxon>Stramenopiles</taxon>
        <taxon>Oomycota</taxon>
        <taxon>Saprolegniomycetes</taxon>
        <taxon>Saprolegniales</taxon>
        <taxon>Verrucalvaceae</taxon>
        <taxon>Aphanomyces</taxon>
    </lineage>
</organism>
<accession>A0A6G0XDL3</accession>
<dbReference type="Proteomes" id="UP000481153">
    <property type="component" value="Unassembled WGS sequence"/>
</dbReference>
<dbReference type="AlphaFoldDB" id="A0A6G0XDL3"/>
<feature type="domain" description="Tyrosine-protein kinase ephrin type A/B receptor-like" evidence="10">
    <location>
        <begin position="769"/>
        <end position="815"/>
    </location>
</feature>
<reference evidence="11 12" key="1">
    <citation type="submission" date="2019-07" db="EMBL/GenBank/DDBJ databases">
        <title>Genomics analysis of Aphanomyces spp. identifies a new class of oomycete effector associated with host adaptation.</title>
        <authorList>
            <person name="Gaulin E."/>
        </authorList>
    </citation>
    <scope>NUCLEOTIDE SEQUENCE [LARGE SCALE GENOMIC DNA]</scope>
    <source>
        <strain evidence="11 12">ATCC 201684</strain>
    </source>
</reference>
<dbReference type="SUPFAM" id="SSF57184">
    <property type="entry name" value="Growth factor receptor domain"/>
    <property type="match status" value="3"/>
</dbReference>
<dbReference type="Gene3D" id="3.80.10.10">
    <property type="entry name" value="Ribonuclease Inhibitor"/>
    <property type="match status" value="1"/>
</dbReference>
<gene>
    <name evidence="11" type="ORF">Ae201684_006127</name>
</gene>
<keyword evidence="5" id="KW-0677">Repeat</keyword>
<evidence type="ECO:0000256" key="1">
    <source>
        <dbReference type="ARBA" id="ARBA00004370"/>
    </source>
</evidence>
<evidence type="ECO:0000256" key="8">
    <source>
        <dbReference type="ARBA" id="ARBA00023180"/>
    </source>
</evidence>
<feature type="signal peptide" evidence="9">
    <location>
        <begin position="1"/>
        <end position="16"/>
    </location>
</feature>
<keyword evidence="12" id="KW-1185">Reference proteome</keyword>
<dbReference type="InterPro" id="IPR009030">
    <property type="entry name" value="Growth_fac_rcpt_cys_sf"/>
</dbReference>
<keyword evidence="4 9" id="KW-0732">Signal</keyword>
<dbReference type="SUPFAM" id="SSF52058">
    <property type="entry name" value="L domain-like"/>
    <property type="match status" value="1"/>
</dbReference>
<evidence type="ECO:0000313" key="11">
    <source>
        <dbReference type="EMBL" id="KAF0738147.1"/>
    </source>
</evidence>
<keyword evidence="3" id="KW-0812">Transmembrane</keyword>
<keyword evidence="8" id="KW-0325">Glycoprotein</keyword>
<dbReference type="InterPro" id="IPR001611">
    <property type="entry name" value="Leu-rich_rpt"/>
</dbReference>
<dbReference type="EMBL" id="VJMJ01000079">
    <property type="protein sequence ID" value="KAF0738147.1"/>
    <property type="molecule type" value="Genomic_DNA"/>
</dbReference>
<name>A0A6G0XDL3_9STRA</name>
<dbReference type="InterPro" id="IPR032675">
    <property type="entry name" value="LRR_dom_sf"/>
</dbReference>
<evidence type="ECO:0000256" key="5">
    <source>
        <dbReference type="ARBA" id="ARBA00022737"/>
    </source>
</evidence>
<dbReference type="InterPro" id="IPR046956">
    <property type="entry name" value="RLP23-like"/>
</dbReference>
<evidence type="ECO:0000256" key="2">
    <source>
        <dbReference type="ARBA" id="ARBA00022614"/>
    </source>
</evidence>
<evidence type="ECO:0000256" key="9">
    <source>
        <dbReference type="SAM" id="SignalP"/>
    </source>
</evidence>
<keyword evidence="7" id="KW-0472">Membrane</keyword>